<dbReference type="PANTHER" id="PTHR43132">
    <property type="entry name" value="ARSENICAL RESISTANCE OPERON REPRESSOR ARSR-RELATED"/>
    <property type="match status" value="1"/>
</dbReference>
<dbReference type="CDD" id="cd00090">
    <property type="entry name" value="HTH_ARSR"/>
    <property type="match status" value="1"/>
</dbReference>
<feature type="domain" description="HTH arsR-type" evidence="4">
    <location>
        <begin position="11"/>
        <end position="106"/>
    </location>
</feature>
<evidence type="ECO:0000256" key="1">
    <source>
        <dbReference type="ARBA" id="ARBA00023015"/>
    </source>
</evidence>
<dbReference type="OrthoDB" id="194599at2"/>
<dbReference type="AlphaFoldDB" id="A0A4R3J9J1"/>
<dbReference type="GO" id="GO:0003700">
    <property type="term" value="F:DNA-binding transcription factor activity"/>
    <property type="evidence" value="ECO:0007669"/>
    <property type="project" value="InterPro"/>
</dbReference>
<keyword evidence="6" id="KW-1185">Reference proteome</keyword>
<dbReference type="EMBL" id="SLZW01000007">
    <property type="protein sequence ID" value="TCS61666.1"/>
    <property type="molecule type" value="Genomic_DNA"/>
</dbReference>
<protein>
    <submittedName>
        <fullName evidence="5">ArsR family transcriptional regulator</fullName>
    </submittedName>
</protein>
<dbReference type="Gene3D" id="1.10.10.10">
    <property type="entry name" value="Winged helix-like DNA-binding domain superfamily/Winged helix DNA-binding domain"/>
    <property type="match status" value="1"/>
</dbReference>
<dbReference type="SUPFAM" id="SSF46785">
    <property type="entry name" value="Winged helix' DNA-binding domain"/>
    <property type="match status" value="1"/>
</dbReference>
<organism evidence="5 6">
    <name type="scientific">Varunaivibrio sulfuroxidans</name>
    <dbReference type="NCBI Taxonomy" id="1773489"/>
    <lineage>
        <taxon>Bacteria</taxon>
        <taxon>Pseudomonadati</taxon>
        <taxon>Pseudomonadota</taxon>
        <taxon>Alphaproteobacteria</taxon>
        <taxon>Rhodospirillales</taxon>
        <taxon>Magnetovibrionaceae</taxon>
        <taxon>Varunaivibrio</taxon>
    </lineage>
</organism>
<dbReference type="NCBIfam" id="NF033788">
    <property type="entry name" value="HTH_metalloreg"/>
    <property type="match status" value="1"/>
</dbReference>
<dbReference type="PANTHER" id="PTHR43132:SF2">
    <property type="entry name" value="ARSENICAL RESISTANCE OPERON REPRESSOR ARSR-RELATED"/>
    <property type="match status" value="1"/>
</dbReference>
<keyword evidence="1" id="KW-0805">Transcription regulation</keyword>
<dbReference type="Proteomes" id="UP000295304">
    <property type="component" value="Unassembled WGS sequence"/>
</dbReference>
<dbReference type="InterPro" id="IPR036388">
    <property type="entry name" value="WH-like_DNA-bd_sf"/>
</dbReference>
<dbReference type="RefSeq" id="WP_132939382.1">
    <property type="nucleotide sequence ID" value="NZ_CP119676.1"/>
</dbReference>
<proteinExistence type="predicted"/>
<evidence type="ECO:0000256" key="3">
    <source>
        <dbReference type="ARBA" id="ARBA00023163"/>
    </source>
</evidence>
<evidence type="ECO:0000256" key="2">
    <source>
        <dbReference type="ARBA" id="ARBA00023125"/>
    </source>
</evidence>
<keyword evidence="2" id="KW-0238">DNA-binding</keyword>
<evidence type="ECO:0000313" key="5">
    <source>
        <dbReference type="EMBL" id="TCS61666.1"/>
    </source>
</evidence>
<evidence type="ECO:0000313" key="6">
    <source>
        <dbReference type="Proteomes" id="UP000295304"/>
    </source>
</evidence>
<name>A0A4R3J9J1_9PROT</name>
<dbReference type="GO" id="GO:0003677">
    <property type="term" value="F:DNA binding"/>
    <property type="evidence" value="ECO:0007669"/>
    <property type="project" value="UniProtKB-KW"/>
</dbReference>
<dbReference type="Pfam" id="PF01022">
    <property type="entry name" value="HTH_5"/>
    <property type="match status" value="1"/>
</dbReference>
<dbReference type="SMART" id="SM00418">
    <property type="entry name" value="HTH_ARSR"/>
    <property type="match status" value="1"/>
</dbReference>
<dbReference type="InterPro" id="IPR001845">
    <property type="entry name" value="HTH_ArsR_DNA-bd_dom"/>
</dbReference>
<accession>A0A4R3J9J1</accession>
<dbReference type="InterPro" id="IPR036390">
    <property type="entry name" value="WH_DNA-bd_sf"/>
</dbReference>
<keyword evidence="3" id="KW-0804">Transcription</keyword>
<comment type="caution">
    <text evidence="5">The sequence shown here is derived from an EMBL/GenBank/DDBJ whole genome shotgun (WGS) entry which is preliminary data.</text>
</comment>
<reference evidence="5 6" key="1">
    <citation type="submission" date="2019-03" db="EMBL/GenBank/DDBJ databases">
        <title>Genomic Encyclopedia of Type Strains, Phase IV (KMG-IV): sequencing the most valuable type-strain genomes for metagenomic binning, comparative biology and taxonomic classification.</title>
        <authorList>
            <person name="Goeker M."/>
        </authorList>
    </citation>
    <scope>NUCLEOTIDE SEQUENCE [LARGE SCALE GENOMIC DNA]</scope>
    <source>
        <strain evidence="5 6">DSM 101688</strain>
    </source>
</reference>
<dbReference type="PRINTS" id="PR00778">
    <property type="entry name" value="HTHARSR"/>
</dbReference>
<sequence length="121" mass="13380">MAHSVTSCCLSATEINKRSVDILDLLGHKNRLLIVSCLADGKESCVGQLVRKTGISRLCLSQHLAKLRERDMVSARRQGRRIFYSLNCPEVSPLLDVLQRWYGFLPDPHAASSGASARLDS</sequence>
<dbReference type="PROSITE" id="PS50987">
    <property type="entry name" value="HTH_ARSR_2"/>
    <property type="match status" value="1"/>
</dbReference>
<evidence type="ECO:0000259" key="4">
    <source>
        <dbReference type="PROSITE" id="PS50987"/>
    </source>
</evidence>
<gene>
    <name evidence="5" type="ORF">EDD55_10775</name>
</gene>
<dbReference type="InterPro" id="IPR011991">
    <property type="entry name" value="ArsR-like_HTH"/>
</dbReference>
<dbReference type="InterPro" id="IPR051011">
    <property type="entry name" value="Metal_resp_trans_reg"/>
</dbReference>